<evidence type="ECO:0000313" key="4">
    <source>
        <dbReference type="Proteomes" id="UP000232722"/>
    </source>
</evidence>
<dbReference type="VEuPathDB" id="FungiDB:RhiirA1_471578"/>
<reference evidence="2 3" key="3">
    <citation type="submission" date="2017-10" db="EMBL/GenBank/DDBJ databases">
        <title>Extensive intraspecific genome diversity in a model arbuscular mycorrhizal fungus.</title>
        <authorList>
            <person name="Chen E.C.H."/>
            <person name="Morin E."/>
            <person name="Baudet D."/>
            <person name="Noel J."/>
            <person name="Ndikumana S."/>
            <person name="Charron P."/>
            <person name="St-Onge C."/>
            <person name="Giorgi J."/>
            <person name="Grigoriev I.V."/>
            <person name="Roux C."/>
            <person name="Martin F.M."/>
            <person name="Corradi N."/>
        </authorList>
    </citation>
    <scope>NUCLEOTIDE SEQUENCE [LARGE SCALE GENOMIC DNA]</scope>
    <source>
        <strain evidence="2 3">A1</strain>
    </source>
</reference>
<dbReference type="AlphaFoldDB" id="A0A2I1F801"/>
<comment type="caution">
    <text evidence="1">The sequence shown here is derived from an EMBL/GenBank/DDBJ whole genome shotgun (WGS) entry which is preliminary data.</text>
</comment>
<protein>
    <submittedName>
        <fullName evidence="1">Uncharacterized protein</fullName>
    </submittedName>
</protein>
<sequence length="243" mass="28433">MNVTSYKSVQAALFVAQSNSPHTSNIVNFLILLSQQRFWLPNNPFEFFSLFDSQLKSFTRLENLFVFFRYYNLSLSTNFQFKIEGGIFPISHFIIDPKFLFSQINSLKKGIMFLDQIIYIDSAYLLDYQDIKKSLITNKEEYLDGHNLIQNLRVQRPHPQPVQPDPITHKGKSKWFTTWTNSTSDAIYGKLSTSAHFANTALLCMYLEHWIPVPGINTSNNNNPIRNLYMEWIRFVYILCTFL</sequence>
<reference evidence="1 4" key="1">
    <citation type="submission" date="2016-04" db="EMBL/GenBank/DDBJ databases">
        <title>Genome analyses suggest a sexual origin of heterokaryosis in a supposedly ancient asexual fungus.</title>
        <authorList>
            <person name="Ropars J."/>
            <person name="Sedzielewska K."/>
            <person name="Noel J."/>
            <person name="Charron P."/>
            <person name="Farinelli L."/>
            <person name="Marton T."/>
            <person name="Kruger M."/>
            <person name="Pelin A."/>
            <person name="Brachmann A."/>
            <person name="Corradi N."/>
        </authorList>
    </citation>
    <scope>NUCLEOTIDE SEQUENCE [LARGE SCALE GENOMIC DNA]</scope>
    <source>
        <strain evidence="1 4">A5</strain>
    </source>
</reference>
<evidence type="ECO:0000313" key="3">
    <source>
        <dbReference type="Proteomes" id="UP000232688"/>
    </source>
</evidence>
<dbReference type="EMBL" id="LLXH01001651">
    <property type="protein sequence ID" value="PKC58034.1"/>
    <property type="molecule type" value="Genomic_DNA"/>
</dbReference>
<gene>
    <name evidence="2" type="ORF">RhiirA1_471578</name>
    <name evidence="1" type="ORF">RhiirA5_429743</name>
</gene>
<dbReference type="Proteomes" id="UP000232722">
    <property type="component" value="Unassembled WGS sequence"/>
</dbReference>
<reference evidence="1 4" key="2">
    <citation type="submission" date="2017-09" db="EMBL/GenBank/DDBJ databases">
        <title>Extensive intraspecific genome diversity in a model arbuscular mycorrhizal fungus.</title>
        <authorList>
            <person name="Chen E.C."/>
            <person name="Morin E."/>
            <person name="Beaudet D."/>
            <person name="Noel J."/>
            <person name="Ndikumana S."/>
            <person name="Charron P."/>
            <person name="St-Onge C."/>
            <person name="Giorgi J."/>
            <person name="Grigoriev I.V."/>
            <person name="Roux C."/>
            <person name="Martin F.M."/>
            <person name="Corradi N."/>
        </authorList>
    </citation>
    <scope>NUCLEOTIDE SEQUENCE [LARGE SCALE GENOMIC DNA]</scope>
    <source>
        <strain evidence="1 4">A5</strain>
    </source>
</reference>
<name>A0A2I1F801_9GLOM</name>
<organism evidence="1 4">
    <name type="scientific">Rhizophagus irregularis</name>
    <dbReference type="NCBI Taxonomy" id="588596"/>
    <lineage>
        <taxon>Eukaryota</taxon>
        <taxon>Fungi</taxon>
        <taxon>Fungi incertae sedis</taxon>
        <taxon>Mucoromycota</taxon>
        <taxon>Glomeromycotina</taxon>
        <taxon>Glomeromycetes</taxon>
        <taxon>Glomerales</taxon>
        <taxon>Glomeraceae</taxon>
        <taxon>Rhizophagus</taxon>
    </lineage>
</organism>
<proteinExistence type="predicted"/>
<dbReference type="Proteomes" id="UP000232688">
    <property type="component" value="Unassembled WGS sequence"/>
</dbReference>
<evidence type="ECO:0000313" key="1">
    <source>
        <dbReference type="EMBL" id="PKB99408.1"/>
    </source>
</evidence>
<accession>A0A2I1F801</accession>
<evidence type="ECO:0000313" key="2">
    <source>
        <dbReference type="EMBL" id="PKC58034.1"/>
    </source>
</evidence>
<dbReference type="EMBL" id="LLXJ01002203">
    <property type="protein sequence ID" value="PKB99408.1"/>
    <property type="molecule type" value="Genomic_DNA"/>
</dbReference>
<reference evidence="2 3" key="4">
    <citation type="submission" date="2017-10" db="EMBL/GenBank/DDBJ databases">
        <title>Genome analyses suggest a sexual origin of heterokaryosis in a supposedly ancient asexual fungus.</title>
        <authorList>
            <person name="Corradi N."/>
            <person name="Sedzielewska K."/>
            <person name="Noel J."/>
            <person name="Charron P."/>
            <person name="Farinelli L."/>
            <person name="Marton T."/>
            <person name="Kruger M."/>
            <person name="Pelin A."/>
            <person name="Brachmann A."/>
            <person name="Corradi N."/>
        </authorList>
    </citation>
    <scope>NUCLEOTIDE SEQUENCE [LARGE SCALE GENOMIC DNA]</scope>
    <source>
        <strain evidence="2 3">A1</strain>
    </source>
</reference>